<protein>
    <submittedName>
        <fullName evidence="2">Helix-turn-helix protein</fullName>
    </submittedName>
</protein>
<dbReference type="InterPro" id="IPR043917">
    <property type="entry name" value="DUF5753"/>
</dbReference>
<dbReference type="PROSITE" id="PS50943">
    <property type="entry name" value="HTH_CROC1"/>
    <property type="match status" value="1"/>
</dbReference>
<evidence type="ECO:0000313" key="3">
    <source>
        <dbReference type="Proteomes" id="UP000295444"/>
    </source>
</evidence>
<proteinExistence type="predicted"/>
<keyword evidence="3" id="KW-1185">Reference proteome</keyword>
<dbReference type="Pfam" id="PF13560">
    <property type="entry name" value="HTH_31"/>
    <property type="match status" value="1"/>
</dbReference>
<dbReference type="SUPFAM" id="SSF47413">
    <property type="entry name" value="lambda repressor-like DNA-binding domains"/>
    <property type="match status" value="1"/>
</dbReference>
<dbReference type="InterPro" id="IPR001387">
    <property type="entry name" value="Cro/C1-type_HTH"/>
</dbReference>
<dbReference type="Proteomes" id="UP000295444">
    <property type="component" value="Unassembled WGS sequence"/>
</dbReference>
<dbReference type="Gene3D" id="1.10.260.40">
    <property type="entry name" value="lambda repressor-like DNA-binding domains"/>
    <property type="match status" value="1"/>
</dbReference>
<dbReference type="InterPro" id="IPR010982">
    <property type="entry name" value="Lambda_DNA-bd_dom_sf"/>
</dbReference>
<accession>A0A4R6SHJ0</accession>
<organism evidence="2 3">
    <name type="scientific">Labedaea rhizosphaerae</name>
    <dbReference type="NCBI Taxonomy" id="598644"/>
    <lineage>
        <taxon>Bacteria</taxon>
        <taxon>Bacillati</taxon>
        <taxon>Actinomycetota</taxon>
        <taxon>Actinomycetes</taxon>
        <taxon>Pseudonocardiales</taxon>
        <taxon>Pseudonocardiaceae</taxon>
        <taxon>Labedaea</taxon>
    </lineage>
</organism>
<dbReference type="CDD" id="cd00093">
    <property type="entry name" value="HTH_XRE"/>
    <property type="match status" value="1"/>
</dbReference>
<sequence>MAVGTTRGKRRLGRYIRPLMERSGLTPKEVATQARCAQQTVTRLLSGDSLPRIHLFLMILSVLDVREDERAKAVQLWEVADADTATIEHAAELPVSYRRFRIDEREGRLERTLDAVIIPGLLQTPEYAAANASKGRVRGNWDAEAEAAERRDRQGLLHRPENPLELHALIDEAVLRRVIGGSEVMAGQLDHLLAMAALPHVTVQVIPFDVGAYGAMSGPLVLLSFPEDDEPDSAYVESLIGMHTVENQVDVSALSAVWDGAAAMARSPEETITIIRALRGNLDGHG</sequence>
<dbReference type="AlphaFoldDB" id="A0A4R6SHJ0"/>
<evidence type="ECO:0000259" key="1">
    <source>
        <dbReference type="PROSITE" id="PS50943"/>
    </source>
</evidence>
<dbReference type="GO" id="GO:0003677">
    <property type="term" value="F:DNA binding"/>
    <property type="evidence" value="ECO:0007669"/>
    <property type="project" value="InterPro"/>
</dbReference>
<dbReference type="OrthoDB" id="4285266at2"/>
<dbReference type="Pfam" id="PF19054">
    <property type="entry name" value="DUF5753"/>
    <property type="match status" value="1"/>
</dbReference>
<name>A0A4R6SHJ0_LABRH</name>
<gene>
    <name evidence="2" type="ORF">EV186_1021143</name>
</gene>
<feature type="domain" description="HTH cro/C1-type" evidence="1">
    <location>
        <begin position="16"/>
        <end position="70"/>
    </location>
</feature>
<comment type="caution">
    <text evidence="2">The sequence shown here is derived from an EMBL/GenBank/DDBJ whole genome shotgun (WGS) entry which is preliminary data.</text>
</comment>
<reference evidence="2 3" key="1">
    <citation type="submission" date="2019-03" db="EMBL/GenBank/DDBJ databases">
        <title>Genomic Encyclopedia of Type Strains, Phase IV (KMG-IV): sequencing the most valuable type-strain genomes for metagenomic binning, comparative biology and taxonomic classification.</title>
        <authorList>
            <person name="Goeker M."/>
        </authorList>
    </citation>
    <scope>NUCLEOTIDE SEQUENCE [LARGE SCALE GENOMIC DNA]</scope>
    <source>
        <strain evidence="2 3">DSM 45361</strain>
    </source>
</reference>
<dbReference type="SMART" id="SM00530">
    <property type="entry name" value="HTH_XRE"/>
    <property type="match status" value="1"/>
</dbReference>
<dbReference type="EMBL" id="SNXZ01000002">
    <property type="protein sequence ID" value="TDQ01275.1"/>
    <property type="molecule type" value="Genomic_DNA"/>
</dbReference>
<evidence type="ECO:0000313" key="2">
    <source>
        <dbReference type="EMBL" id="TDQ01275.1"/>
    </source>
</evidence>
<dbReference type="RefSeq" id="WP_133849876.1">
    <property type="nucleotide sequence ID" value="NZ_SNXZ01000002.1"/>
</dbReference>